<reference evidence="2" key="1">
    <citation type="submission" date="2023-02" db="EMBL/GenBank/DDBJ databases">
        <title>Genome of toxic invasive species Heracleum sosnowskyi carries increased number of genes despite the absence of recent whole-genome duplications.</title>
        <authorList>
            <person name="Schelkunov M."/>
            <person name="Shtratnikova V."/>
            <person name="Makarenko M."/>
            <person name="Klepikova A."/>
            <person name="Omelchenko D."/>
            <person name="Novikova G."/>
            <person name="Obukhova E."/>
            <person name="Bogdanov V."/>
            <person name="Penin A."/>
            <person name="Logacheva M."/>
        </authorList>
    </citation>
    <scope>NUCLEOTIDE SEQUENCE</scope>
    <source>
        <strain evidence="2">Hsosn_3</strain>
        <tissue evidence="2">Leaf</tissue>
    </source>
</reference>
<feature type="compositionally biased region" description="Polar residues" evidence="1">
    <location>
        <begin position="1"/>
        <end position="12"/>
    </location>
</feature>
<evidence type="ECO:0000313" key="2">
    <source>
        <dbReference type="EMBL" id="KAK1387343.1"/>
    </source>
</evidence>
<dbReference type="EMBL" id="JAUIZM010000004">
    <property type="protein sequence ID" value="KAK1387343.1"/>
    <property type="molecule type" value="Genomic_DNA"/>
</dbReference>
<evidence type="ECO:0000256" key="1">
    <source>
        <dbReference type="SAM" id="MobiDB-lite"/>
    </source>
</evidence>
<name>A0AAD8IME3_9APIA</name>
<comment type="caution">
    <text evidence="2">The sequence shown here is derived from an EMBL/GenBank/DDBJ whole genome shotgun (WGS) entry which is preliminary data.</text>
</comment>
<gene>
    <name evidence="2" type="ORF">POM88_015521</name>
</gene>
<accession>A0AAD8IME3</accession>
<evidence type="ECO:0000313" key="3">
    <source>
        <dbReference type="Proteomes" id="UP001237642"/>
    </source>
</evidence>
<dbReference type="Proteomes" id="UP001237642">
    <property type="component" value="Unassembled WGS sequence"/>
</dbReference>
<keyword evidence="3" id="KW-1185">Reference proteome</keyword>
<reference evidence="2" key="2">
    <citation type="submission" date="2023-05" db="EMBL/GenBank/DDBJ databases">
        <authorList>
            <person name="Schelkunov M.I."/>
        </authorList>
    </citation>
    <scope>NUCLEOTIDE SEQUENCE</scope>
    <source>
        <strain evidence="2">Hsosn_3</strain>
        <tissue evidence="2">Leaf</tissue>
    </source>
</reference>
<organism evidence="2 3">
    <name type="scientific">Heracleum sosnowskyi</name>
    <dbReference type="NCBI Taxonomy" id="360622"/>
    <lineage>
        <taxon>Eukaryota</taxon>
        <taxon>Viridiplantae</taxon>
        <taxon>Streptophyta</taxon>
        <taxon>Embryophyta</taxon>
        <taxon>Tracheophyta</taxon>
        <taxon>Spermatophyta</taxon>
        <taxon>Magnoliopsida</taxon>
        <taxon>eudicotyledons</taxon>
        <taxon>Gunneridae</taxon>
        <taxon>Pentapetalae</taxon>
        <taxon>asterids</taxon>
        <taxon>campanulids</taxon>
        <taxon>Apiales</taxon>
        <taxon>Apiaceae</taxon>
        <taxon>Apioideae</taxon>
        <taxon>apioid superclade</taxon>
        <taxon>Tordylieae</taxon>
        <taxon>Tordyliinae</taxon>
        <taxon>Heracleum</taxon>
    </lineage>
</organism>
<protein>
    <submittedName>
        <fullName evidence="2">Uncharacterized protein</fullName>
    </submittedName>
</protein>
<proteinExistence type="predicted"/>
<feature type="region of interest" description="Disordered" evidence="1">
    <location>
        <begin position="1"/>
        <end position="30"/>
    </location>
</feature>
<sequence>MERVMATQSTPEDLSPTDPPLSPRSQKKTRLKKDYILTLQVRPPRKGKTILFPRHTVSDVLGSYEASQWTGSQSTQNSHAPSRHLSDDSLQLVLRVSSDMNKLVHSLEIQEVPRSLLNDRINLLANEAFPNRDHDQEQHESWVEYLRLAMSFAADALVLYKKVILEGTSLEKAPMDPNISRNRDEDDEDQDAWNYPPF</sequence>
<dbReference type="AlphaFoldDB" id="A0AAD8IME3"/>
<feature type="region of interest" description="Disordered" evidence="1">
    <location>
        <begin position="173"/>
        <end position="198"/>
    </location>
</feature>